<dbReference type="SMART" id="SM00923">
    <property type="entry name" value="MbtH"/>
    <property type="match status" value="1"/>
</dbReference>
<dbReference type="PANTHER" id="PTHR38444">
    <property type="entry name" value="ENTEROBACTIN BIOSYNTHESIS PROTEIN YBDZ"/>
    <property type="match status" value="1"/>
</dbReference>
<evidence type="ECO:0000259" key="1">
    <source>
        <dbReference type="SMART" id="SM00923"/>
    </source>
</evidence>
<reference evidence="2" key="1">
    <citation type="submission" date="2021-04" db="EMBL/GenBank/DDBJ databases">
        <title>Genome based classification of Actinospica acidithermotolerans sp. nov., an actinobacterium isolated from an Indonesian hot spring.</title>
        <authorList>
            <person name="Kusuma A.B."/>
            <person name="Putra K.E."/>
            <person name="Nafisah S."/>
            <person name="Loh J."/>
            <person name="Nouioui I."/>
            <person name="Goodfellow M."/>
        </authorList>
    </citation>
    <scope>NUCLEOTIDE SEQUENCE</scope>
    <source>
        <strain evidence="2">MGRD01-02</strain>
    </source>
</reference>
<protein>
    <submittedName>
        <fullName evidence="2">MbtH family protein</fullName>
    </submittedName>
</protein>
<dbReference type="GO" id="GO:0005829">
    <property type="term" value="C:cytosol"/>
    <property type="evidence" value="ECO:0007669"/>
    <property type="project" value="TreeGrafter"/>
</dbReference>
<dbReference type="InterPro" id="IPR037407">
    <property type="entry name" value="MLP_fam"/>
</dbReference>
<feature type="domain" description="MbtH-like" evidence="1">
    <location>
        <begin position="4"/>
        <end position="54"/>
    </location>
</feature>
<proteinExistence type="predicted"/>
<dbReference type="Proteomes" id="UP000676325">
    <property type="component" value="Unassembled WGS sequence"/>
</dbReference>
<dbReference type="EMBL" id="JAGSOH010000016">
    <property type="protein sequence ID" value="MBR7826377.1"/>
    <property type="molecule type" value="Genomic_DNA"/>
</dbReference>
<accession>A0A941II37</accession>
<organism evidence="2 3">
    <name type="scientific">Actinospica acidithermotolerans</name>
    <dbReference type="NCBI Taxonomy" id="2828514"/>
    <lineage>
        <taxon>Bacteria</taxon>
        <taxon>Bacillati</taxon>
        <taxon>Actinomycetota</taxon>
        <taxon>Actinomycetes</taxon>
        <taxon>Catenulisporales</taxon>
        <taxon>Actinospicaceae</taxon>
        <taxon>Actinospica</taxon>
    </lineage>
</organism>
<dbReference type="Pfam" id="PF03621">
    <property type="entry name" value="MbtH"/>
    <property type="match status" value="1"/>
</dbReference>
<dbReference type="GO" id="GO:0019290">
    <property type="term" value="P:siderophore biosynthetic process"/>
    <property type="evidence" value="ECO:0007669"/>
    <property type="project" value="TreeGrafter"/>
</dbReference>
<dbReference type="AlphaFoldDB" id="A0A941II37"/>
<dbReference type="InterPro" id="IPR005153">
    <property type="entry name" value="MbtH-like_dom"/>
</dbReference>
<gene>
    <name evidence="2" type="ORF">KDK95_08695</name>
</gene>
<name>A0A941II37_9ACTN</name>
<keyword evidence="3" id="KW-1185">Reference proteome</keyword>
<dbReference type="Gene3D" id="3.90.820.10">
    <property type="entry name" value="Structural Genomics, Unknown Function 30-nov-00 1gh9 Mol_id"/>
    <property type="match status" value="1"/>
</dbReference>
<comment type="caution">
    <text evidence="2">The sequence shown here is derived from an EMBL/GenBank/DDBJ whole genome shotgun (WGS) entry which is preliminary data.</text>
</comment>
<evidence type="ECO:0000313" key="3">
    <source>
        <dbReference type="Proteomes" id="UP000676325"/>
    </source>
</evidence>
<evidence type="ECO:0000313" key="2">
    <source>
        <dbReference type="EMBL" id="MBR7826377.1"/>
    </source>
</evidence>
<dbReference type="InterPro" id="IPR038020">
    <property type="entry name" value="MbtH-like_sf"/>
</dbReference>
<dbReference type="SUPFAM" id="SSF160582">
    <property type="entry name" value="MbtH-like"/>
    <property type="match status" value="1"/>
</dbReference>
<dbReference type="PANTHER" id="PTHR38444:SF1">
    <property type="entry name" value="ENTEROBACTIN BIOSYNTHESIS PROTEIN YBDZ"/>
    <property type="match status" value="1"/>
</dbReference>
<sequence>MMTNPFDDPDAAYLALVNPQGQYSLWPAFAQLPPGWTVARGEGTRQECLEFIDKAWRTAR</sequence>